<gene>
    <name evidence="2" type="ORF">PG993_010700</name>
</gene>
<feature type="region of interest" description="Disordered" evidence="1">
    <location>
        <begin position="86"/>
        <end position="110"/>
    </location>
</feature>
<sequence length="110" mass="12316">MSDNSENPAGNDFTAEMRDQQAREKDPYGDPDEDKGPGSESFISQEQHRCALQMLGNPDMIQYEALCTGDTVPAVRWKCQQNICGIPQEPVQSTSANSSKKNSKREHKER</sequence>
<dbReference type="EMBL" id="JAQQWK010000010">
    <property type="protein sequence ID" value="KAK8029409.1"/>
    <property type="molecule type" value="Genomic_DNA"/>
</dbReference>
<evidence type="ECO:0000256" key="1">
    <source>
        <dbReference type="SAM" id="MobiDB-lite"/>
    </source>
</evidence>
<dbReference type="Proteomes" id="UP001444661">
    <property type="component" value="Unassembled WGS sequence"/>
</dbReference>
<keyword evidence="3" id="KW-1185">Reference proteome</keyword>
<protein>
    <submittedName>
        <fullName evidence="2">Uncharacterized protein</fullName>
    </submittedName>
</protein>
<feature type="compositionally biased region" description="Basic and acidic residues" evidence="1">
    <location>
        <begin position="15"/>
        <end position="28"/>
    </location>
</feature>
<feature type="region of interest" description="Disordered" evidence="1">
    <location>
        <begin position="1"/>
        <end position="47"/>
    </location>
</feature>
<reference evidence="2 3" key="1">
    <citation type="submission" date="2023-01" db="EMBL/GenBank/DDBJ databases">
        <title>Analysis of 21 Apiospora genomes using comparative genomics revels a genus with tremendous synthesis potential of carbohydrate active enzymes and secondary metabolites.</title>
        <authorList>
            <person name="Sorensen T."/>
        </authorList>
    </citation>
    <scope>NUCLEOTIDE SEQUENCE [LARGE SCALE GENOMIC DNA]</scope>
    <source>
        <strain evidence="2 3">CBS 33761</strain>
    </source>
</reference>
<comment type="caution">
    <text evidence="2">The sequence shown here is derived from an EMBL/GenBank/DDBJ whole genome shotgun (WGS) entry which is preliminary data.</text>
</comment>
<feature type="compositionally biased region" description="Basic residues" evidence="1">
    <location>
        <begin position="101"/>
        <end position="110"/>
    </location>
</feature>
<accession>A0ABR1SC56</accession>
<name>A0ABR1SC56_9PEZI</name>
<organism evidence="2 3">
    <name type="scientific">Apiospora rasikravindrae</name>
    <dbReference type="NCBI Taxonomy" id="990691"/>
    <lineage>
        <taxon>Eukaryota</taxon>
        <taxon>Fungi</taxon>
        <taxon>Dikarya</taxon>
        <taxon>Ascomycota</taxon>
        <taxon>Pezizomycotina</taxon>
        <taxon>Sordariomycetes</taxon>
        <taxon>Xylariomycetidae</taxon>
        <taxon>Amphisphaeriales</taxon>
        <taxon>Apiosporaceae</taxon>
        <taxon>Apiospora</taxon>
    </lineage>
</organism>
<evidence type="ECO:0000313" key="3">
    <source>
        <dbReference type="Proteomes" id="UP001444661"/>
    </source>
</evidence>
<proteinExistence type="predicted"/>
<evidence type="ECO:0000313" key="2">
    <source>
        <dbReference type="EMBL" id="KAK8029409.1"/>
    </source>
</evidence>